<feature type="signal peptide" evidence="3">
    <location>
        <begin position="1"/>
        <end position="15"/>
    </location>
</feature>
<gene>
    <name evidence="6" type="ORF">O3G_MSEX005414</name>
</gene>
<organism evidence="6 7">
    <name type="scientific">Manduca sexta</name>
    <name type="common">Tobacco hawkmoth</name>
    <name type="synonym">Tobacco hornworm</name>
    <dbReference type="NCBI Taxonomy" id="7130"/>
    <lineage>
        <taxon>Eukaryota</taxon>
        <taxon>Metazoa</taxon>
        <taxon>Ecdysozoa</taxon>
        <taxon>Arthropoda</taxon>
        <taxon>Hexapoda</taxon>
        <taxon>Insecta</taxon>
        <taxon>Pterygota</taxon>
        <taxon>Neoptera</taxon>
        <taxon>Endopterygota</taxon>
        <taxon>Lepidoptera</taxon>
        <taxon>Glossata</taxon>
        <taxon>Ditrysia</taxon>
        <taxon>Bombycoidea</taxon>
        <taxon>Sphingidae</taxon>
        <taxon>Sphinginae</taxon>
        <taxon>Sphingini</taxon>
        <taxon>Manduca</taxon>
    </lineage>
</organism>
<keyword evidence="1" id="KW-0865">Zymogen</keyword>
<evidence type="ECO:0000313" key="7">
    <source>
        <dbReference type="Proteomes" id="UP000791440"/>
    </source>
</evidence>
<reference evidence="6" key="2">
    <citation type="submission" date="2020-12" db="EMBL/GenBank/DDBJ databases">
        <authorList>
            <person name="Kanost M."/>
        </authorList>
    </citation>
    <scope>NUCLEOTIDE SEQUENCE</scope>
</reference>
<dbReference type="EMBL" id="JH668355">
    <property type="protein sequence ID" value="KAG6448277.1"/>
    <property type="molecule type" value="Genomic_DNA"/>
</dbReference>
<dbReference type="InterPro" id="IPR039417">
    <property type="entry name" value="Peptidase_C1A_papain-like"/>
</dbReference>
<dbReference type="Pfam" id="PF00112">
    <property type="entry name" value="Peptidase_C1"/>
    <property type="match status" value="1"/>
</dbReference>
<keyword evidence="7" id="KW-1185">Reference proteome</keyword>
<accession>A0A921Z0X5</accession>
<dbReference type="GO" id="GO:0008234">
    <property type="term" value="F:cysteine-type peptidase activity"/>
    <property type="evidence" value="ECO:0007669"/>
    <property type="project" value="InterPro"/>
</dbReference>
<name>A0A921Z0X5_MANSE</name>
<dbReference type="FunFam" id="3.90.70.10:FF:000332">
    <property type="entry name" value="Cathepsin L1"/>
    <property type="match status" value="1"/>
</dbReference>
<dbReference type="GO" id="GO:0006508">
    <property type="term" value="P:proteolysis"/>
    <property type="evidence" value="ECO:0007669"/>
    <property type="project" value="InterPro"/>
</dbReference>
<dbReference type="InterPro" id="IPR000169">
    <property type="entry name" value="Pept_cys_AS"/>
</dbReference>
<evidence type="ECO:0000259" key="4">
    <source>
        <dbReference type="SMART" id="SM00645"/>
    </source>
</evidence>
<evidence type="ECO:0000259" key="5">
    <source>
        <dbReference type="SMART" id="SM00848"/>
    </source>
</evidence>
<reference evidence="6" key="1">
    <citation type="journal article" date="2016" name="Insect Biochem. Mol. Biol.">
        <title>Multifaceted biological insights from a draft genome sequence of the tobacco hornworm moth, Manduca sexta.</title>
        <authorList>
            <person name="Kanost M.R."/>
            <person name="Arrese E.L."/>
            <person name="Cao X."/>
            <person name="Chen Y.R."/>
            <person name="Chellapilla S."/>
            <person name="Goldsmith M.R."/>
            <person name="Grosse-Wilde E."/>
            <person name="Heckel D.G."/>
            <person name="Herndon N."/>
            <person name="Jiang H."/>
            <person name="Papanicolaou A."/>
            <person name="Qu J."/>
            <person name="Soulages J.L."/>
            <person name="Vogel H."/>
            <person name="Walters J."/>
            <person name="Waterhouse R.M."/>
            <person name="Ahn S.J."/>
            <person name="Almeida F.C."/>
            <person name="An C."/>
            <person name="Aqrawi P."/>
            <person name="Bretschneider A."/>
            <person name="Bryant W.B."/>
            <person name="Bucks S."/>
            <person name="Chao H."/>
            <person name="Chevignon G."/>
            <person name="Christen J.M."/>
            <person name="Clarke D.F."/>
            <person name="Dittmer N.T."/>
            <person name="Ferguson L.C.F."/>
            <person name="Garavelou S."/>
            <person name="Gordon K.H.J."/>
            <person name="Gunaratna R.T."/>
            <person name="Han Y."/>
            <person name="Hauser F."/>
            <person name="He Y."/>
            <person name="Heidel-Fischer H."/>
            <person name="Hirsh A."/>
            <person name="Hu Y."/>
            <person name="Jiang H."/>
            <person name="Kalra D."/>
            <person name="Klinner C."/>
            <person name="Konig C."/>
            <person name="Kovar C."/>
            <person name="Kroll A.R."/>
            <person name="Kuwar S.S."/>
            <person name="Lee S.L."/>
            <person name="Lehman R."/>
            <person name="Li K."/>
            <person name="Li Z."/>
            <person name="Liang H."/>
            <person name="Lovelace S."/>
            <person name="Lu Z."/>
            <person name="Mansfield J.H."/>
            <person name="McCulloch K.J."/>
            <person name="Mathew T."/>
            <person name="Morton B."/>
            <person name="Muzny D.M."/>
            <person name="Neunemann D."/>
            <person name="Ongeri F."/>
            <person name="Pauchet Y."/>
            <person name="Pu L.L."/>
            <person name="Pyrousis I."/>
            <person name="Rao X.J."/>
            <person name="Redding A."/>
            <person name="Roesel C."/>
            <person name="Sanchez-Gracia A."/>
            <person name="Schaack S."/>
            <person name="Shukla A."/>
            <person name="Tetreau G."/>
            <person name="Wang Y."/>
            <person name="Xiong G.H."/>
            <person name="Traut W."/>
            <person name="Walsh T.K."/>
            <person name="Worley K.C."/>
            <person name="Wu D."/>
            <person name="Wu W."/>
            <person name="Wu Y.Q."/>
            <person name="Zhang X."/>
            <person name="Zou Z."/>
            <person name="Zucker H."/>
            <person name="Briscoe A.D."/>
            <person name="Burmester T."/>
            <person name="Clem R.J."/>
            <person name="Feyereisen R."/>
            <person name="Grimmelikhuijzen C.J.P."/>
            <person name="Hamodrakas S.J."/>
            <person name="Hansson B.S."/>
            <person name="Huguet E."/>
            <person name="Jermiin L.S."/>
            <person name="Lan Q."/>
            <person name="Lehman H.K."/>
            <person name="Lorenzen M."/>
            <person name="Merzendorfer H."/>
            <person name="Michalopoulos I."/>
            <person name="Morton D.B."/>
            <person name="Muthukrishnan S."/>
            <person name="Oakeshott J.G."/>
            <person name="Palmer W."/>
            <person name="Park Y."/>
            <person name="Passarelli A.L."/>
            <person name="Rozas J."/>
            <person name="Schwartz L.M."/>
            <person name="Smith W."/>
            <person name="Southgate A."/>
            <person name="Vilcinskas A."/>
            <person name="Vogt R."/>
            <person name="Wang P."/>
            <person name="Werren J."/>
            <person name="Yu X.Q."/>
            <person name="Zhou J.J."/>
            <person name="Brown S.J."/>
            <person name="Scherer S.E."/>
            <person name="Richards S."/>
            <person name="Blissard G.W."/>
        </authorList>
    </citation>
    <scope>NUCLEOTIDE SEQUENCE</scope>
</reference>
<dbReference type="SMART" id="SM00645">
    <property type="entry name" value="Pept_C1"/>
    <property type="match status" value="1"/>
</dbReference>
<feature type="non-terminal residue" evidence="6">
    <location>
        <position position="382"/>
    </location>
</feature>
<keyword evidence="3" id="KW-0732">Signal</keyword>
<feature type="domain" description="Peptidase C1A papain C-terminal" evidence="4">
    <location>
        <begin position="194"/>
        <end position="382"/>
    </location>
</feature>
<dbReference type="Proteomes" id="UP000791440">
    <property type="component" value="Unassembled WGS sequence"/>
</dbReference>
<proteinExistence type="predicted"/>
<evidence type="ECO:0000313" key="6">
    <source>
        <dbReference type="EMBL" id="KAG6448277.1"/>
    </source>
</evidence>
<keyword evidence="2" id="KW-1015">Disulfide bond</keyword>
<dbReference type="PANTHER" id="PTHR12411">
    <property type="entry name" value="CYSTEINE PROTEASE FAMILY C1-RELATED"/>
    <property type="match status" value="1"/>
</dbReference>
<dbReference type="InterPro" id="IPR000668">
    <property type="entry name" value="Peptidase_C1A_C"/>
</dbReference>
<protein>
    <submittedName>
        <fullName evidence="6">Uncharacterized protein</fullName>
    </submittedName>
</protein>
<dbReference type="PROSITE" id="PS00139">
    <property type="entry name" value="THIOL_PROTEASE_CYS"/>
    <property type="match status" value="1"/>
</dbReference>
<dbReference type="InterPro" id="IPR013201">
    <property type="entry name" value="Prot_inhib_I29"/>
</dbReference>
<evidence type="ECO:0000256" key="3">
    <source>
        <dbReference type="SAM" id="SignalP"/>
    </source>
</evidence>
<comment type="caution">
    <text evidence="6">The sequence shown here is derived from an EMBL/GenBank/DDBJ whole genome shotgun (WGS) entry which is preliminary data.</text>
</comment>
<feature type="domain" description="Cathepsin propeptide inhibitor" evidence="5">
    <location>
        <begin position="101"/>
        <end position="161"/>
    </location>
</feature>
<evidence type="ECO:0000256" key="1">
    <source>
        <dbReference type="ARBA" id="ARBA00023145"/>
    </source>
</evidence>
<dbReference type="InterPro" id="IPR013128">
    <property type="entry name" value="Peptidase_C1A"/>
</dbReference>
<evidence type="ECO:0000256" key="2">
    <source>
        <dbReference type="ARBA" id="ARBA00023157"/>
    </source>
</evidence>
<dbReference type="Pfam" id="PF08246">
    <property type="entry name" value="Inhibitor_I29"/>
    <property type="match status" value="1"/>
</dbReference>
<sequence>MYLIIIFIKISFITCFNITETTNNIKDILVKYKNKRFSRCTNKLEGFVGKTLNFLDRTERYNDFLKYLNVSECSVRNDLAYVRRHILNGLIINEDLPESHWHEYKTIHKKVYHTPHYEMAALSKWRDNVIRVAQHNRDYLAGKLSYSLHLNHFADMHPSEYFRKILKLVKTVPLYDPTEDRRKSAYRRSLKCKAPKKVDWRSKGFRPRREEQWHCGACYAFAVTHAMQAQLYKIHGNVGELSPQQIVDCSFKDGNMGCDGGSLRGALRYAAREGLIMEKQYPYVGKRGSCKYRRDLVRVRPKRWATIPSGDERAMERVLAAVGPLAVGINASPYTFQLNGIYDDPLCTPWQLNHAMLLVGYTPEYWILLNWWGKKWGEDGYM</sequence>
<dbReference type="AlphaFoldDB" id="A0A921Z0X5"/>
<feature type="chain" id="PRO_5037540916" evidence="3">
    <location>
        <begin position="16"/>
        <end position="382"/>
    </location>
</feature>
<dbReference type="CDD" id="cd02248">
    <property type="entry name" value="Peptidase_C1A"/>
    <property type="match status" value="1"/>
</dbReference>
<dbReference type="SMART" id="SM00848">
    <property type="entry name" value="Inhibitor_I29"/>
    <property type="match status" value="1"/>
</dbReference>